<evidence type="ECO:0000313" key="10">
    <source>
        <dbReference type="EMBL" id="MBK5896951.1"/>
    </source>
</evidence>
<dbReference type="SUPFAM" id="SSF52317">
    <property type="entry name" value="Class I glutamine amidotransferase-like"/>
    <property type="match status" value="1"/>
</dbReference>
<dbReference type="RefSeq" id="WP_208428474.1">
    <property type="nucleotide sequence ID" value="NZ_JAEPRJ010000001.1"/>
</dbReference>
<evidence type="ECO:0000256" key="3">
    <source>
        <dbReference type="ARBA" id="ARBA00012756"/>
    </source>
</evidence>
<dbReference type="Proteomes" id="UP000604730">
    <property type="component" value="Unassembled WGS sequence"/>
</dbReference>
<feature type="domain" description="Beta-galactosidase C-terminal" evidence="9">
    <location>
        <begin position="609"/>
        <end position="648"/>
    </location>
</feature>
<dbReference type="InterPro" id="IPR013738">
    <property type="entry name" value="Beta_galactosidase_Trimer"/>
</dbReference>
<dbReference type="InterPro" id="IPR013739">
    <property type="entry name" value="Beta_galactosidase_C"/>
</dbReference>
<evidence type="ECO:0000313" key="11">
    <source>
        <dbReference type="Proteomes" id="UP000604730"/>
    </source>
</evidence>
<keyword evidence="4 6" id="KW-0378">Hydrolase</keyword>
<dbReference type="CDD" id="cd03143">
    <property type="entry name" value="A4_beta-galactosidase_middle_domain"/>
    <property type="match status" value="1"/>
</dbReference>
<dbReference type="InterPro" id="IPR013780">
    <property type="entry name" value="Glyco_hydro_b"/>
</dbReference>
<evidence type="ECO:0000259" key="8">
    <source>
        <dbReference type="Pfam" id="PF08532"/>
    </source>
</evidence>
<organism evidence="10 11">
    <name type="scientific">Catonella massiliensis</name>
    <dbReference type="NCBI Taxonomy" id="2799636"/>
    <lineage>
        <taxon>Bacteria</taxon>
        <taxon>Bacillati</taxon>
        <taxon>Bacillota</taxon>
        <taxon>Clostridia</taxon>
        <taxon>Lachnospirales</taxon>
        <taxon>Lachnospiraceae</taxon>
        <taxon>Catonella</taxon>
    </lineage>
</organism>
<dbReference type="InterPro" id="IPR029062">
    <property type="entry name" value="Class_I_gatase-like"/>
</dbReference>
<feature type="domain" description="Beta-galactosidase trimerisation" evidence="8">
    <location>
        <begin position="398"/>
        <end position="600"/>
    </location>
</feature>
<dbReference type="Pfam" id="PF02449">
    <property type="entry name" value="Glyco_hydro_42"/>
    <property type="match status" value="1"/>
</dbReference>
<dbReference type="PANTHER" id="PTHR36447">
    <property type="entry name" value="BETA-GALACTOSIDASE GANA"/>
    <property type="match status" value="1"/>
</dbReference>
<name>A0ABS1IYH9_9FIRM</name>
<dbReference type="Gene3D" id="3.40.50.880">
    <property type="match status" value="1"/>
</dbReference>
<evidence type="ECO:0000259" key="7">
    <source>
        <dbReference type="Pfam" id="PF02449"/>
    </source>
</evidence>
<dbReference type="SUPFAM" id="SSF51445">
    <property type="entry name" value="(Trans)glycosidases"/>
    <property type="match status" value="1"/>
</dbReference>
<dbReference type="Pfam" id="PF08532">
    <property type="entry name" value="Glyco_hydro_42M"/>
    <property type="match status" value="1"/>
</dbReference>
<evidence type="ECO:0000256" key="2">
    <source>
        <dbReference type="ARBA" id="ARBA00005940"/>
    </source>
</evidence>
<dbReference type="EMBL" id="JAEPRJ010000001">
    <property type="protein sequence ID" value="MBK5896951.1"/>
    <property type="molecule type" value="Genomic_DNA"/>
</dbReference>
<dbReference type="InterPro" id="IPR017853">
    <property type="entry name" value="GH"/>
</dbReference>
<dbReference type="InterPro" id="IPR013529">
    <property type="entry name" value="Glyco_hydro_42_N"/>
</dbReference>
<comment type="similarity">
    <text evidence="2 6">Belongs to the glycosyl hydrolase 42 family.</text>
</comment>
<proteinExistence type="inferred from homology"/>
<dbReference type="Pfam" id="PF08533">
    <property type="entry name" value="Glyco_hydro_42C"/>
    <property type="match status" value="1"/>
</dbReference>
<dbReference type="Gene3D" id="3.20.20.80">
    <property type="entry name" value="Glycosidases"/>
    <property type="match status" value="1"/>
</dbReference>
<evidence type="ECO:0000256" key="4">
    <source>
        <dbReference type="ARBA" id="ARBA00022801"/>
    </source>
</evidence>
<keyword evidence="5 6" id="KW-0326">Glycosidase</keyword>
<evidence type="ECO:0000259" key="9">
    <source>
        <dbReference type="Pfam" id="PF08533"/>
    </source>
</evidence>
<dbReference type="Gene3D" id="2.60.40.1180">
    <property type="entry name" value="Golgi alpha-mannosidase II"/>
    <property type="match status" value="1"/>
</dbReference>
<dbReference type="InterPro" id="IPR003476">
    <property type="entry name" value="Glyco_hydro_42"/>
</dbReference>
<keyword evidence="11" id="KW-1185">Reference proteome</keyword>
<reference evidence="10 11" key="1">
    <citation type="submission" date="2021-01" db="EMBL/GenBank/DDBJ databases">
        <title>Isolation and description of Catonella massiliensis sp. nov., a novel Catonella species, isolated from a stable periodontitis subject.</title>
        <authorList>
            <person name="Antezack A."/>
            <person name="Boxberger M."/>
            <person name="La Scola B."/>
            <person name="Monnet-Corti V."/>
        </authorList>
    </citation>
    <scope>NUCLEOTIDE SEQUENCE [LARGE SCALE GENOMIC DNA]</scope>
    <source>
        <strain evidence="10 11">Marseille-Q4567</strain>
    </source>
</reference>
<evidence type="ECO:0000256" key="5">
    <source>
        <dbReference type="ARBA" id="ARBA00023295"/>
    </source>
</evidence>
<evidence type="ECO:0000256" key="6">
    <source>
        <dbReference type="PIRNR" id="PIRNR001084"/>
    </source>
</evidence>
<gene>
    <name evidence="10" type="ORF">JJN12_04015</name>
</gene>
<protein>
    <recommendedName>
        <fullName evidence="3 6">Beta-galactosidase</fullName>
        <shortName evidence="6">Beta-gal</shortName>
        <ecNumber evidence="3 6">3.2.1.23</ecNumber>
    </recommendedName>
</protein>
<comment type="catalytic activity">
    <reaction evidence="1 6">
        <text>Hydrolysis of terminal non-reducing beta-D-galactose residues in beta-D-galactosides.</text>
        <dbReference type="EC" id="3.2.1.23"/>
    </reaction>
</comment>
<sequence>MGYGGDVTEVLYGGDYNPEQWPEHIWEEDMRLFKNANINIVTLNVFSWASLQPSENEYDFSKLDRIMQLVKENGLKVCMATSTGAHPAWMAKRHPDILRTDAYGIKRKFGGRHNSCPNSPTYRKYAPMLARELSKRYKNYDNIVGWHISNEFGGECYCENCERAFRKWLKEKYKNIETVNKCYNTAFWGHTFYDFDEIVLPNYLSEHFGNEQTMFQGISLDYRRFMSDSMLECFKLEYDSIKMEIPDARITTNFMWFYKGLDYKKWAKDMDFVSWDCYPFPEDKISTVALCHDLMRGLKNQNSFVLMEQTPSVTNWQPVNKIKKPGEMRLLSYLAMAHGADAIQFFQLRRSIGACEKFHGAVIDHAGRDDTRVYREVKSLGNELTKLSDILDATTPSEAAIVFDWDNWWSVEYSSGPSIYLKYLDSVKDYYSALYKKNIPIDIIGVNDDLSRYKLVIAPLLYMIKDDLDERLRRYVSGGGTFITTYFSGLVNDCDLVTGAYPGKLKDILGIWVEEQDALVENEKNSFIFNGKRYPAGIICDIMHTEGAKALSCYESDFYKDTPVITENIFGRGRAYYVGSRSDEEFYSDFLSYVCSEIGVEPVIHTQNGVEATLRVNDKGKFLFLINHSSENRDVVMPFDAFDLLNEVDVKEGATVLLVDKDVKVYRF</sequence>
<accession>A0ABS1IYH9</accession>
<dbReference type="EC" id="3.2.1.23" evidence="3 6"/>
<comment type="caution">
    <text evidence="10">The sequence shown here is derived from an EMBL/GenBank/DDBJ whole genome shotgun (WGS) entry which is preliminary data.</text>
</comment>
<dbReference type="PIRSF" id="PIRSF001084">
    <property type="entry name" value="B-galactosidase"/>
    <property type="match status" value="1"/>
</dbReference>
<evidence type="ECO:0000256" key="1">
    <source>
        <dbReference type="ARBA" id="ARBA00001412"/>
    </source>
</evidence>
<dbReference type="PANTHER" id="PTHR36447:SF1">
    <property type="entry name" value="BETA-GALACTOSIDASE GANA"/>
    <property type="match status" value="1"/>
</dbReference>
<feature type="domain" description="Glycoside hydrolase family 42 N-terminal" evidence="7">
    <location>
        <begin position="15"/>
        <end position="387"/>
    </location>
</feature>